<name>A0A0G1X6U7_UNCK3</name>
<evidence type="ECO:0000313" key="2">
    <source>
        <dbReference type="EMBL" id="KKW26701.1"/>
    </source>
</evidence>
<sequence>MNLKRILVGAGLIVWAILAFRVIPWVWVSIIGTYIILAFCSMTLAGFWNSAAWKLMFSGWGLWLLIAWASNTLTPSELERLGGGTAVPLIFAPVPWADWPYQLLGMTLTGLTCLVVWKMGESWHAKAHPEHFSQKYLNDLRDD</sequence>
<feature type="transmembrane region" description="Helical" evidence="1">
    <location>
        <begin position="29"/>
        <end position="48"/>
    </location>
</feature>
<dbReference type="Proteomes" id="UP000034913">
    <property type="component" value="Unassembled WGS sequence"/>
</dbReference>
<proteinExistence type="predicted"/>
<evidence type="ECO:0000256" key="1">
    <source>
        <dbReference type="SAM" id="Phobius"/>
    </source>
</evidence>
<reference evidence="2 3" key="1">
    <citation type="journal article" date="2015" name="Nature">
        <title>rRNA introns, odd ribosomes, and small enigmatic genomes across a large radiation of phyla.</title>
        <authorList>
            <person name="Brown C.T."/>
            <person name="Hug L.A."/>
            <person name="Thomas B.C."/>
            <person name="Sharon I."/>
            <person name="Castelle C.J."/>
            <person name="Singh A."/>
            <person name="Wilkins M.J."/>
            <person name="Williams K.H."/>
            <person name="Banfield J.F."/>
        </authorList>
    </citation>
    <scope>NUCLEOTIDE SEQUENCE [LARGE SCALE GENOMIC DNA]</scope>
</reference>
<keyword evidence="1" id="KW-0812">Transmembrane</keyword>
<gene>
    <name evidence="2" type="ORF">VF00_C0002G0026</name>
</gene>
<comment type="caution">
    <text evidence="2">The sequence shown here is derived from an EMBL/GenBank/DDBJ whole genome shotgun (WGS) entry which is preliminary data.</text>
</comment>
<evidence type="ECO:0000313" key="3">
    <source>
        <dbReference type="Proteomes" id="UP000034913"/>
    </source>
</evidence>
<keyword evidence="1" id="KW-1133">Transmembrane helix</keyword>
<accession>A0A0G1X6U7</accession>
<dbReference type="AlphaFoldDB" id="A0A0G1X6U7"/>
<organism evidence="2 3">
    <name type="scientific">candidate division Kazan bacterium GW2011_GWB1_52_7</name>
    <dbReference type="NCBI Taxonomy" id="1620414"/>
    <lineage>
        <taxon>Bacteria</taxon>
        <taxon>Bacteria division Kazan-3B-28</taxon>
    </lineage>
</organism>
<dbReference type="EMBL" id="LCRB01000002">
    <property type="protein sequence ID" value="KKW26701.1"/>
    <property type="molecule type" value="Genomic_DNA"/>
</dbReference>
<protein>
    <submittedName>
        <fullName evidence="2">Uncharacterized protein</fullName>
    </submittedName>
</protein>
<keyword evidence="1" id="KW-0472">Membrane</keyword>